<protein>
    <submittedName>
        <fullName evidence="1">TRL-like family protein</fullName>
    </submittedName>
</protein>
<evidence type="ECO:0000313" key="1">
    <source>
        <dbReference type="EMBL" id="EPG74736.1"/>
    </source>
</evidence>
<accession>S3UWG2</accession>
<dbReference type="Pfam" id="PF13146">
    <property type="entry name" value="TRL"/>
    <property type="match status" value="1"/>
</dbReference>
<organism evidence="1 2">
    <name type="scientific">Leptospira fainei serovar Hurstbridge str. BUT 6</name>
    <dbReference type="NCBI Taxonomy" id="1193011"/>
    <lineage>
        <taxon>Bacteria</taxon>
        <taxon>Pseudomonadati</taxon>
        <taxon>Spirochaetota</taxon>
        <taxon>Spirochaetia</taxon>
        <taxon>Leptospirales</taxon>
        <taxon>Leptospiraceae</taxon>
        <taxon>Leptospira</taxon>
    </lineage>
</organism>
<dbReference type="STRING" id="1193011.LEP1GSC058_1787"/>
<evidence type="ECO:0000313" key="2">
    <source>
        <dbReference type="Proteomes" id="UP000014540"/>
    </source>
</evidence>
<comment type="caution">
    <text evidence="1">The sequence shown here is derived from an EMBL/GenBank/DDBJ whole genome shotgun (WGS) entry which is preliminary data.</text>
</comment>
<dbReference type="EMBL" id="AKWZ02000009">
    <property type="protein sequence ID" value="EPG74736.1"/>
    <property type="molecule type" value="Genomic_DNA"/>
</dbReference>
<sequence length="152" mass="16775">MIETFLIRHSYKIVLVLFVGLHSFCSGVNILTVTNAESSTHPIVGDSNFIQILSKGNWIFSKQSAIGGNPQQGESILSSSACSRSFLGLVGWGDSSMEEILRRSRIKKIAFVEYTQEAWFSGLLFHSFCTIVNGEGDELEKDSKILKGNDPL</sequence>
<reference evidence="1" key="1">
    <citation type="submission" date="2013-04" db="EMBL/GenBank/DDBJ databases">
        <authorList>
            <person name="Harkins D.M."/>
            <person name="Durkin A.S."/>
            <person name="Selengut J.D."/>
            <person name="Sanka R."/>
            <person name="DePew J."/>
            <person name="Purushe J."/>
            <person name="Ahmed A."/>
            <person name="van der Linden H."/>
            <person name="Goris M.G.A."/>
            <person name="Hartskeerl R.A."/>
            <person name="Vinetz J.M."/>
            <person name="Sutton G.G."/>
            <person name="Nelson W.C."/>
            <person name="Fouts D.E."/>
        </authorList>
    </citation>
    <scope>NUCLEOTIDE SEQUENCE [LARGE SCALE GENOMIC DNA]</scope>
    <source>
        <strain evidence="1">BUT 6</strain>
    </source>
</reference>
<gene>
    <name evidence="1" type="ORF">LEP1GSC058_1787</name>
</gene>
<name>S3UWG2_9LEPT</name>
<dbReference type="RefSeq" id="WP_016549295.1">
    <property type="nucleotide sequence ID" value="NZ_AKWZ02000009.1"/>
</dbReference>
<proteinExistence type="predicted"/>
<dbReference type="Proteomes" id="UP000014540">
    <property type="component" value="Unassembled WGS sequence"/>
</dbReference>
<dbReference type="AlphaFoldDB" id="S3UWG2"/>
<dbReference type="InterPro" id="IPR025113">
    <property type="entry name" value="TRL-like"/>
</dbReference>
<keyword evidence="2" id="KW-1185">Reference proteome</keyword>
<dbReference type="OrthoDB" id="328486at2"/>